<accession>A0A6J7D7L1</accession>
<dbReference type="EMBL" id="CAFBLF010000075">
    <property type="protein sequence ID" value="CAB4864984.1"/>
    <property type="molecule type" value="Genomic_DNA"/>
</dbReference>
<dbReference type="Pfam" id="PF02867">
    <property type="entry name" value="Ribonuc_red_lgC"/>
    <property type="match status" value="1"/>
</dbReference>
<evidence type="ECO:0000256" key="2">
    <source>
        <dbReference type="SAM" id="MobiDB-lite"/>
    </source>
</evidence>
<feature type="domain" description="Ribonucleotide reductase large subunit C-terminal" evidence="3">
    <location>
        <begin position="1"/>
        <end position="45"/>
    </location>
</feature>
<evidence type="ECO:0000259" key="3">
    <source>
        <dbReference type="Pfam" id="PF02867"/>
    </source>
</evidence>
<feature type="compositionally biased region" description="Gly residues" evidence="2">
    <location>
        <begin position="97"/>
        <end position="109"/>
    </location>
</feature>
<comment type="similarity">
    <text evidence="1">Belongs to the ribonucleoside diphosphate reductase large chain family.</text>
</comment>
<dbReference type="AlphaFoldDB" id="A0A6J7D7L1"/>
<dbReference type="PANTHER" id="PTHR11573">
    <property type="entry name" value="RIBONUCLEOSIDE-DIPHOSPHATE REDUCTASE LARGE CHAIN"/>
    <property type="match status" value="1"/>
</dbReference>
<dbReference type="GO" id="GO:0009263">
    <property type="term" value="P:deoxyribonucleotide biosynthetic process"/>
    <property type="evidence" value="ECO:0007669"/>
    <property type="project" value="TreeGrafter"/>
</dbReference>
<name>A0A6J7D7L1_9ZZZZ</name>
<protein>
    <submittedName>
        <fullName evidence="4">Unannotated protein</fullName>
    </submittedName>
</protein>
<dbReference type="InterPro" id="IPR000788">
    <property type="entry name" value="RNR_lg_C"/>
</dbReference>
<dbReference type="GO" id="GO:0005971">
    <property type="term" value="C:ribonucleoside-diphosphate reductase complex"/>
    <property type="evidence" value="ECO:0007669"/>
    <property type="project" value="TreeGrafter"/>
</dbReference>
<gene>
    <name evidence="4" type="ORF">UFOPK3339_00601</name>
</gene>
<dbReference type="SUPFAM" id="SSF51998">
    <property type="entry name" value="PFL-like glycyl radical enzymes"/>
    <property type="match status" value="1"/>
</dbReference>
<feature type="region of interest" description="Disordered" evidence="2">
    <location>
        <begin position="51"/>
        <end position="109"/>
    </location>
</feature>
<dbReference type="Gene3D" id="3.20.70.20">
    <property type="match status" value="1"/>
</dbReference>
<dbReference type="GO" id="GO:0005524">
    <property type="term" value="F:ATP binding"/>
    <property type="evidence" value="ECO:0007669"/>
    <property type="project" value="TreeGrafter"/>
</dbReference>
<sequence>MAARAQKWIDQAISRNMYLETRDIDEMVDIYTGAWNRGVKTTYYLHMKPRHTAEQSTVKVNKAESIGDGSKKGFGSSAGAPSPAAEPVAAGAPRRGFGFGGSSSTGGES</sequence>
<reference evidence="4" key="1">
    <citation type="submission" date="2020-05" db="EMBL/GenBank/DDBJ databases">
        <authorList>
            <person name="Chiriac C."/>
            <person name="Salcher M."/>
            <person name="Ghai R."/>
            <person name="Kavagutti S V."/>
        </authorList>
    </citation>
    <scope>NUCLEOTIDE SEQUENCE</scope>
</reference>
<organism evidence="4">
    <name type="scientific">freshwater metagenome</name>
    <dbReference type="NCBI Taxonomy" id="449393"/>
    <lineage>
        <taxon>unclassified sequences</taxon>
        <taxon>metagenomes</taxon>
        <taxon>ecological metagenomes</taxon>
    </lineage>
</organism>
<evidence type="ECO:0000313" key="4">
    <source>
        <dbReference type="EMBL" id="CAB4864984.1"/>
    </source>
</evidence>
<proteinExistence type="inferred from homology"/>
<evidence type="ECO:0000256" key="1">
    <source>
        <dbReference type="ARBA" id="ARBA00010406"/>
    </source>
</evidence>
<dbReference type="PANTHER" id="PTHR11573:SF6">
    <property type="entry name" value="RIBONUCLEOSIDE-DIPHOSPHATE REDUCTASE LARGE SUBUNIT"/>
    <property type="match status" value="1"/>
</dbReference>
<dbReference type="GO" id="GO:0004748">
    <property type="term" value="F:ribonucleoside-diphosphate reductase activity, thioredoxin disulfide as acceptor"/>
    <property type="evidence" value="ECO:0007669"/>
    <property type="project" value="TreeGrafter"/>
</dbReference>
<dbReference type="InterPro" id="IPR039718">
    <property type="entry name" value="Rrm1"/>
</dbReference>
<feature type="compositionally biased region" description="Low complexity" evidence="2">
    <location>
        <begin position="73"/>
        <end position="96"/>
    </location>
</feature>